<gene>
    <name evidence="2" type="ORF">DCP75_19170</name>
</gene>
<dbReference type="InterPro" id="IPR012902">
    <property type="entry name" value="N_methyl_site"/>
</dbReference>
<feature type="transmembrane region" description="Helical" evidence="1">
    <location>
        <begin position="12"/>
        <end position="33"/>
    </location>
</feature>
<reference evidence="2 3" key="1">
    <citation type="journal article" date="2018" name="Nat. Biotechnol.">
        <title>A standardized bacterial taxonomy based on genome phylogeny substantially revises the tree of life.</title>
        <authorList>
            <person name="Parks D.H."/>
            <person name="Chuvochina M."/>
            <person name="Waite D.W."/>
            <person name="Rinke C."/>
            <person name="Skarshewski A."/>
            <person name="Chaumeil P.A."/>
            <person name="Hugenholtz P."/>
        </authorList>
    </citation>
    <scope>NUCLEOTIDE SEQUENCE [LARGE SCALE GENOMIC DNA]</scope>
    <source>
        <strain evidence="2">UBA9158</strain>
    </source>
</reference>
<sequence>MSAGRQQIGFTLVEVVVALSVLSLIMLATISALRTFANTQQSLDRMMGRVDEVRTVSSLLRDLVDSAALGADGGEGLTLGGGARDAAYFAGSDSVLMFKANILFGENFGGEYVLRFSRDDDALVMRWQASNGDSRTIDWSQAPSRVLVKRVDLFEVAYRPAPQADWVPDWQNGGVPVALRLRLRAAERFWPELIMAVPR</sequence>
<evidence type="ECO:0000256" key="1">
    <source>
        <dbReference type="SAM" id="Phobius"/>
    </source>
</evidence>
<dbReference type="Pfam" id="PF07963">
    <property type="entry name" value="N_methyl"/>
    <property type="match status" value="1"/>
</dbReference>
<dbReference type="STRING" id="1121937.GCA_000423125_01784"/>
<accession>A0A3C1KT17</accession>
<organism evidence="2 3">
    <name type="scientific">Haliea salexigens</name>
    <dbReference type="NCBI Taxonomy" id="287487"/>
    <lineage>
        <taxon>Bacteria</taxon>
        <taxon>Pseudomonadati</taxon>
        <taxon>Pseudomonadota</taxon>
        <taxon>Gammaproteobacteria</taxon>
        <taxon>Cellvibrionales</taxon>
        <taxon>Halieaceae</taxon>
        <taxon>Haliea</taxon>
    </lineage>
</organism>
<keyword evidence="1" id="KW-0472">Membrane</keyword>
<protein>
    <submittedName>
        <fullName evidence="2">General secretion pathway protein GspJ</fullName>
    </submittedName>
</protein>
<keyword evidence="1" id="KW-1133">Transmembrane helix</keyword>
<proteinExistence type="predicted"/>
<dbReference type="AlphaFoldDB" id="A0A3C1KT17"/>
<dbReference type="NCBIfam" id="TIGR02532">
    <property type="entry name" value="IV_pilin_GFxxxE"/>
    <property type="match status" value="1"/>
</dbReference>
<name>A0A3C1KT17_9GAMM</name>
<dbReference type="Proteomes" id="UP000259273">
    <property type="component" value="Unassembled WGS sequence"/>
</dbReference>
<comment type="caution">
    <text evidence="2">The sequence shown here is derived from an EMBL/GenBank/DDBJ whole genome shotgun (WGS) entry which is preliminary data.</text>
</comment>
<evidence type="ECO:0000313" key="3">
    <source>
        <dbReference type="Proteomes" id="UP000259273"/>
    </source>
</evidence>
<evidence type="ECO:0000313" key="2">
    <source>
        <dbReference type="EMBL" id="HAN29797.1"/>
    </source>
</evidence>
<dbReference type="EMBL" id="DMND01000259">
    <property type="protein sequence ID" value="HAN29797.1"/>
    <property type="molecule type" value="Genomic_DNA"/>
</dbReference>
<keyword evidence="1" id="KW-0812">Transmembrane</keyword>